<keyword evidence="2" id="KW-0812">Transmembrane</keyword>
<organism evidence="3 4">
    <name type="scientific">Cerasicoccus arenae</name>
    <dbReference type="NCBI Taxonomy" id="424488"/>
    <lineage>
        <taxon>Bacteria</taxon>
        <taxon>Pseudomonadati</taxon>
        <taxon>Verrucomicrobiota</taxon>
        <taxon>Opitutia</taxon>
        <taxon>Puniceicoccales</taxon>
        <taxon>Cerasicoccaceae</taxon>
        <taxon>Cerasicoccus</taxon>
    </lineage>
</organism>
<dbReference type="SUPFAM" id="SSF54523">
    <property type="entry name" value="Pili subunits"/>
    <property type="match status" value="1"/>
</dbReference>
<dbReference type="NCBIfam" id="TIGR02532">
    <property type="entry name" value="IV_pilin_GFxxxE"/>
    <property type="match status" value="1"/>
</dbReference>
<comment type="caution">
    <text evidence="3">The sequence shown here is derived from an EMBL/GenBank/DDBJ whole genome shotgun (WGS) entry which is preliminary data.</text>
</comment>
<proteinExistence type="predicted"/>
<evidence type="ECO:0000256" key="1">
    <source>
        <dbReference type="ARBA" id="ARBA00022481"/>
    </source>
</evidence>
<dbReference type="EMBL" id="BMXG01000020">
    <property type="protein sequence ID" value="GHC08990.1"/>
    <property type="molecule type" value="Genomic_DNA"/>
</dbReference>
<evidence type="ECO:0000313" key="3">
    <source>
        <dbReference type="EMBL" id="GHC08990.1"/>
    </source>
</evidence>
<sequence>MTAMKTIHHYPRRGFTLLEIMVVVIIIGVMLAMAIPGFKAVRERTRVSAFLNDFRAVKEAINRYNLAEGVYPIGTGSGPPADFFEYIRADVITSTTVIGGNWSVDASSYTFAIGVDGYEVDDELLTQIDSGVDDGNLTTGNMIKTGGSQFMYIIEE</sequence>
<dbReference type="InterPro" id="IPR045584">
    <property type="entry name" value="Pilin-like"/>
</dbReference>
<dbReference type="PANTHER" id="PTHR30093">
    <property type="entry name" value="GENERAL SECRETION PATHWAY PROTEIN G"/>
    <property type="match status" value="1"/>
</dbReference>
<protein>
    <recommendedName>
        <fullName evidence="5">Prepilin-type N-terminal cleavage/methylation domain-containing protein</fullName>
    </recommendedName>
</protein>
<evidence type="ECO:0000256" key="2">
    <source>
        <dbReference type="SAM" id="Phobius"/>
    </source>
</evidence>
<reference evidence="3" key="2">
    <citation type="submission" date="2020-09" db="EMBL/GenBank/DDBJ databases">
        <authorList>
            <person name="Sun Q."/>
            <person name="Kim S."/>
        </authorList>
    </citation>
    <scope>NUCLEOTIDE SEQUENCE</scope>
    <source>
        <strain evidence="3">KCTC 12870</strain>
    </source>
</reference>
<dbReference type="PRINTS" id="PR00813">
    <property type="entry name" value="BCTERIALGSPG"/>
</dbReference>
<dbReference type="InterPro" id="IPR012902">
    <property type="entry name" value="N_methyl_site"/>
</dbReference>
<keyword evidence="2" id="KW-0472">Membrane</keyword>
<keyword evidence="1" id="KW-0488">Methylation</keyword>
<accession>A0A8J3DJ52</accession>
<dbReference type="Gene3D" id="3.30.700.10">
    <property type="entry name" value="Glycoprotein, Type 4 Pilin"/>
    <property type="match status" value="1"/>
</dbReference>
<feature type="transmembrane region" description="Helical" evidence="2">
    <location>
        <begin position="20"/>
        <end position="38"/>
    </location>
</feature>
<evidence type="ECO:0008006" key="5">
    <source>
        <dbReference type="Google" id="ProtNLM"/>
    </source>
</evidence>
<keyword evidence="2" id="KW-1133">Transmembrane helix</keyword>
<name>A0A8J3DJ52_9BACT</name>
<dbReference type="InterPro" id="IPR000983">
    <property type="entry name" value="Bac_GSPG_pilin"/>
</dbReference>
<dbReference type="PROSITE" id="PS00409">
    <property type="entry name" value="PROKAR_NTER_METHYL"/>
    <property type="match status" value="1"/>
</dbReference>
<dbReference type="Proteomes" id="UP000642829">
    <property type="component" value="Unassembled WGS sequence"/>
</dbReference>
<gene>
    <name evidence="3" type="ORF">GCM10007047_27810</name>
</gene>
<dbReference type="GO" id="GO:0015627">
    <property type="term" value="C:type II protein secretion system complex"/>
    <property type="evidence" value="ECO:0007669"/>
    <property type="project" value="InterPro"/>
</dbReference>
<keyword evidence="4" id="KW-1185">Reference proteome</keyword>
<dbReference type="GO" id="GO:0015628">
    <property type="term" value="P:protein secretion by the type II secretion system"/>
    <property type="evidence" value="ECO:0007669"/>
    <property type="project" value="InterPro"/>
</dbReference>
<evidence type="ECO:0000313" key="4">
    <source>
        <dbReference type="Proteomes" id="UP000642829"/>
    </source>
</evidence>
<dbReference type="AlphaFoldDB" id="A0A8J3DJ52"/>
<reference evidence="3" key="1">
    <citation type="journal article" date="2014" name="Int. J. Syst. Evol. Microbiol.">
        <title>Complete genome sequence of Corynebacterium casei LMG S-19264T (=DSM 44701T), isolated from a smear-ripened cheese.</title>
        <authorList>
            <consortium name="US DOE Joint Genome Institute (JGI-PGF)"/>
            <person name="Walter F."/>
            <person name="Albersmeier A."/>
            <person name="Kalinowski J."/>
            <person name="Ruckert C."/>
        </authorList>
    </citation>
    <scope>NUCLEOTIDE SEQUENCE</scope>
    <source>
        <strain evidence="3">KCTC 12870</strain>
    </source>
</reference>
<dbReference type="Pfam" id="PF07963">
    <property type="entry name" value="N_methyl"/>
    <property type="match status" value="1"/>
</dbReference>